<comment type="caution">
    <text evidence="2">The sequence shown here is derived from an EMBL/GenBank/DDBJ whole genome shotgun (WGS) entry which is preliminary data.</text>
</comment>
<evidence type="ECO:0000313" key="2">
    <source>
        <dbReference type="EMBL" id="GFT13435.1"/>
    </source>
</evidence>
<evidence type="ECO:0000256" key="1">
    <source>
        <dbReference type="SAM" id="MobiDB-lite"/>
    </source>
</evidence>
<protein>
    <submittedName>
        <fullName evidence="2">Uncharacterized protein</fullName>
    </submittedName>
</protein>
<dbReference type="Proteomes" id="UP000887013">
    <property type="component" value="Unassembled WGS sequence"/>
</dbReference>
<proteinExistence type="predicted"/>
<dbReference type="AlphaFoldDB" id="A0A8X6NHI4"/>
<organism evidence="2 3">
    <name type="scientific">Nephila pilipes</name>
    <name type="common">Giant wood spider</name>
    <name type="synonym">Nephila maculata</name>
    <dbReference type="NCBI Taxonomy" id="299642"/>
    <lineage>
        <taxon>Eukaryota</taxon>
        <taxon>Metazoa</taxon>
        <taxon>Ecdysozoa</taxon>
        <taxon>Arthropoda</taxon>
        <taxon>Chelicerata</taxon>
        <taxon>Arachnida</taxon>
        <taxon>Araneae</taxon>
        <taxon>Araneomorphae</taxon>
        <taxon>Entelegynae</taxon>
        <taxon>Araneoidea</taxon>
        <taxon>Nephilidae</taxon>
        <taxon>Nephila</taxon>
    </lineage>
</organism>
<evidence type="ECO:0000313" key="3">
    <source>
        <dbReference type="Proteomes" id="UP000887013"/>
    </source>
</evidence>
<dbReference type="EMBL" id="BMAW01057861">
    <property type="protein sequence ID" value="GFT13435.1"/>
    <property type="molecule type" value="Genomic_DNA"/>
</dbReference>
<accession>A0A8X6NHI4</accession>
<reference evidence="2" key="1">
    <citation type="submission" date="2020-08" db="EMBL/GenBank/DDBJ databases">
        <title>Multicomponent nature underlies the extraordinary mechanical properties of spider dragline silk.</title>
        <authorList>
            <person name="Kono N."/>
            <person name="Nakamura H."/>
            <person name="Mori M."/>
            <person name="Yoshida Y."/>
            <person name="Ohtoshi R."/>
            <person name="Malay A.D."/>
            <person name="Moran D.A.P."/>
            <person name="Tomita M."/>
            <person name="Numata K."/>
            <person name="Arakawa K."/>
        </authorList>
    </citation>
    <scope>NUCLEOTIDE SEQUENCE</scope>
</reference>
<sequence>MGKSRKKQQLAKSSDSDQGAASVCCPKKEGQKCPGLKKRRGKSYHLLCLRERGLFETIGIYKKEEEK</sequence>
<feature type="region of interest" description="Disordered" evidence="1">
    <location>
        <begin position="1"/>
        <end position="36"/>
    </location>
</feature>
<feature type="compositionally biased region" description="Polar residues" evidence="1">
    <location>
        <begin position="10"/>
        <end position="19"/>
    </location>
</feature>
<gene>
    <name evidence="2" type="ORF">NPIL_257121</name>
</gene>
<keyword evidence="3" id="KW-1185">Reference proteome</keyword>
<name>A0A8X6NHI4_NEPPI</name>